<dbReference type="GO" id="GO:0006896">
    <property type="term" value="P:Golgi to vacuole transport"/>
    <property type="evidence" value="ECO:0000318"/>
    <property type="project" value="GO_Central"/>
</dbReference>
<dbReference type="SMART" id="SM01354">
    <property type="entry name" value="BLVR"/>
    <property type="match status" value="1"/>
</dbReference>
<dbReference type="InterPro" id="IPR002553">
    <property type="entry name" value="Clathrin/coatomer_adapt-like_N"/>
</dbReference>
<dbReference type="AlphaFoldDB" id="A9VDJ9"/>
<feature type="compositionally biased region" description="Basic and acidic residues" evidence="8">
    <location>
        <begin position="810"/>
        <end position="819"/>
    </location>
</feature>
<comment type="similarity">
    <text evidence="2">Belongs to the adaptor complexes large subunit family.</text>
</comment>
<evidence type="ECO:0000256" key="2">
    <source>
        <dbReference type="ARBA" id="ARBA00006613"/>
    </source>
</evidence>
<dbReference type="Pfam" id="PF06375">
    <property type="entry name" value="AP3D1"/>
    <property type="match status" value="1"/>
</dbReference>
<comment type="subcellular location">
    <subcellularLocation>
        <location evidence="1">Endomembrane system</location>
    </subcellularLocation>
</comment>
<evidence type="ECO:0000256" key="5">
    <source>
        <dbReference type="ARBA" id="ARBA00022737"/>
    </source>
</evidence>
<dbReference type="OMA" id="ICITNIG"/>
<sequence>MFEKNLSDLIRGIRAHPDDETKYISNCMDECRKELKNPDLDVKANAIAKLTYLQMLGFDISWASFQIVEVMTSKKFLHKRIGYLAAAQSFHEDTDVLMLTTNMLKKGLTSQNMYEVGLALNGLSNFMTPDLARDLGNDVITLMTSVRPYVRKKATLCTYPLFLKYPEALRAAFPRLKDKLEDSDPAVQSAAVSVICELARKNPKNYLSLAPTFFKILNSSQNNWMRIKIIKLFAALCPLEPRLAKKLADPLTDLINSTPAMSLLYECIQTVLSGMPEHVSTLQLCVQKLRIFIEDHDQNLKYLGLQAMAQVLKIQPKAVLPHRDLIIECLDDRDESIRLRALDLLAGMVNKKTLVDIVRRLLVHLENSDGASYRDEVVSKIVDMSAQNHYQFVVDFKWYVQVLIQLTRVENTRHGRLLATQLMDVAIRVKSIRDFAVPALAGLLQESRLFSSTINGINEVLYASAFVVGEYAEHLTDEAAVVEALLQPRVASLPAHIQAVCVHNTLKIYARLTEKIQKGEGSVDSLNAIVNVITSRIPLFVQSGDLEVQERAVFVGEMVGFLAAQREKGEALDHELLQLFAEELNPVAPKAQRKVPVPEGLDLDEWINTPPASDDEADTKDDDDLDFGLDFGFGPRYEDEDEETRNRKRQERLAMQQANPYHLGGATGGERHSPEKATFQDVSDIPVEQIPIDHIEVQTPLYVGLDVAPTMPKKKKKKKLSKKEKKALKKKGLPVPSDSESEPEPSIEIQATEEMPDGVADSDPDDNNDVDDPHRALDIDLDAPMDASEMVLPTPSHHVSKGLSAEELASLERQRAREARKAKKKADKDGKKKKKKKSKEHGEHHTHQHEHVHEHEHEAEAEAEPANVEIVTEDAEPEAVVEVAAEPPVAEAAAGETKKKSKKDKKDKKDKKKKKHKHHDSEAPSSPSLALRPLVKGDHLASAYAISGLDKQVQVTFVFQNIVETEVTLKSLHIDEPASSVKVASQEGLNEPQTLGMSTQHKAVVTLSVEDATKPVTLTGKVEYATADTADGELAFEIALGCSTFFKREACSTDRFTEQLSSGSLSASKSEVFSCSAPFAQGVHAIHSLGFAGVEFVDQAASLFGESVNGDVVCILAKDKGEQSISIDFKASAESLIDGLVSEIRAALAK</sequence>
<keyword evidence="5" id="KW-0677">Repeat</keyword>
<name>A9VDJ9_MONBE</name>
<evidence type="ECO:0000256" key="3">
    <source>
        <dbReference type="ARBA" id="ARBA00015717"/>
    </source>
</evidence>
<dbReference type="eggNOG" id="KOG1059">
    <property type="taxonomic scope" value="Eukaryota"/>
</dbReference>
<feature type="region of interest" description="Disordered" evidence="8">
    <location>
        <begin position="591"/>
        <end position="676"/>
    </location>
</feature>
<dbReference type="Proteomes" id="UP000001357">
    <property type="component" value="Unassembled WGS sequence"/>
</dbReference>
<feature type="domain" description="AP-3 complex subunit delta" evidence="9">
    <location>
        <begin position="640"/>
        <end position="782"/>
    </location>
</feature>
<evidence type="ECO:0000256" key="4">
    <source>
        <dbReference type="ARBA" id="ARBA00022448"/>
    </source>
</evidence>
<feature type="compositionally biased region" description="Basic and acidic residues" evidence="8">
    <location>
        <begin position="840"/>
        <end position="860"/>
    </location>
</feature>
<gene>
    <name evidence="10" type="ORF">MONBRDRAFT_30296</name>
</gene>
<feature type="compositionally biased region" description="Basic residues" evidence="8">
    <location>
        <begin position="712"/>
        <end position="732"/>
    </location>
</feature>
<feature type="compositionally biased region" description="Acidic residues" evidence="8">
    <location>
        <begin position="613"/>
        <end position="627"/>
    </location>
</feature>
<dbReference type="Pfam" id="PF26171">
    <property type="entry name" value="Mu_AP3"/>
    <property type="match status" value="1"/>
</dbReference>
<dbReference type="RefSeq" id="XP_001750781.1">
    <property type="nucleotide sequence ID" value="XM_001750729.1"/>
</dbReference>
<reference evidence="10 11" key="1">
    <citation type="journal article" date="2008" name="Nature">
        <title>The genome of the choanoflagellate Monosiga brevicollis and the origin of metazoans.</title>
        <authorList>
            <consortium name="JGI Sequencing"/>
            <person name="King N."/>
            <person name="Westbrook M.J."/>
            <person name="Young S.L."/>
            <person name="Kuo A."/>
            <person name="Abedin M."/>
            <person name="Chapman J."/>
            <person name="Fairclough S."/>
            <person name="Hellsten U."/>
            <person name="Isogai Y."/>
            <person name="Letunic I."/>
            <person name="Marr M."/>
            <person name="Pincus D."/>
            <person name="Putnam N."/>
            <person name="Rokas A."/>
            <person name="Wright K.J."/>
            <person name="Zuzow R."/>
            <person name="Dirks W."/>
            <person name="Good M."/>
            <person name="Goodstein D."/>
            <person name="Lemons D."/>
            <person name="Li W."/>
            <person name="Lyons J.B."/>
            <person name="Morris A."/>
            <person name="Nichols S."/>
            <person name="Richter D.J."/>
            <person name="Salamov A."/>
            <person name="Bork P."/>
            <person name="Lim W.A."/>
            <person name="Manning G."/>
            <person name="Miller W.T."/>
            <person name="McGinnis W."/>
            <person name="Shapiro H."/>
            <person name="Tjian R."/>
            <person name="Grigoriev I.V."/>
            <person name="Rokhsar D."/>
        </authorList>
    </citation>
    <scope>NUCLEOTIDE SEQUENCE [LARGE SCALE GENOMIC DNA]</scope>
    <source>
        <strain evidence="11">MX1 / ATCC 50154</strain>
    </source>
</reference>
<keyword evidence="6" id="KW-0653">Protein transport</keyword>
<accession>A9VDJ9</accession>
<dbReference type="PANTHER" id="PTHR22781:SF12">
    <property type="entry name" value="AP-3 COMPLEX SUBUNIT DELTA-1"/>
    <property type="match status" value="1"/>
</dbReference>
<evidence type="ECO:0000313" key="10">
    <source>
        <dbReference type="EMBL" id="EDQ84380.1"/>
    </source>
</evidence>
<dbReference type="GO" id="GO:0030123">
    <property type="term" value="C:AP-3 adaptor complex"/>
    <property type="evidence" value="ECO:0000318"/>
    <property type="project" value="GO_Central"/>
</dbReference>
<proteinExistence type="inferred from homology"/>
<organism evidence="10 11">
    <name type="scientific">Monosiga brevicollis</name>
    <name type="common">Choanoflagellate</name>
    <dbReference type="NCBI Taxonomy" id="81824"/>
    <lineage>
        <taxon>Eukaryota</taxon>
        <taxon>Choanoflagellata</taxon>
        <taxon>Craspedida</taxon>
        <taxon>Salpingoecidae</taxon>
        <taxon>Monosiga</taxon>
    </lineage>
</organism>
<evidence type="ECO:0000256" key="6">
    <source>
        <dbReference type="ARBA" id="ARBA00022927"/>
    </source>
</evidence>
<dbReference type="GO" id="GO:0010008">
    <property type="term" value="C:endosome membrane"/>
    <property type="evidence" value="ECO:0000318"/>
    <property type="project" value="GO_Central"/>
</dbReference>
<dbReference type="InterPro" id="IPR011989">
    <property type="entry name" value="ARM-like"/>
</dbReference>
<feature type="compositionally biased region" description="Acidic residues" evidence="8">
    <location>
        <begin position="754"/>
        <end position="770"/>
    </location>
</feature>
<dbReference type="STRING" id="81824.A9VDJ9"/>
<dbReference type="GO" id="GO:0006623">
    <property type="term" value="P:protein targeting to vacuole"/>
    <property type="evidence" value="ECO:0000318"/>
    <property type="project" value="GO_Central"/>
</dbReference>
<evidence type="ECO:0000256" key="7">
    <source>
        <dbReference type="ARBA" id="ARBA00023136"/>
    </source>
</evidence>
<keyword evidence="4" id="KW-0813">Transport</keyword>
<keyword evidence="7" id="KW-0472">Membrane</keyword>
<evidence type="ECO:0000256" key="1">
    <source>
        <dbReference type="ARBA" id="ARBA00004308"/>
    </source>
</evidence>
<dbReference type="InterPro" id="IPR016024">
    <property type="entry name" value="ARM-type_fold"/>
</dbReference>
<evidence type="ECO:0000259" key="9">
    <source>
        <dbReference type="SMART" id="SM01354"/>
    </source>
</evidence>
<protein>
    <recommendedName>
        <fullName evidence="3">AP-3 complex subunit delta</fullName>
    </recommendedName>
</protein>
<dbReference type="FunCoup" id="A9VDJ9">
    <property type="interactions" value="1247"/>
</dbReference>
<dbReference type="FunFam" id="1.25.10.10:FF:000251">
    <property type="entry name" value="AP-3 complex subunit delta"/>
    <property type="match status" value="1"/>
</dbReference>
<dbReference type="InterPro" id="IPR058898">
    <property type="entry name" value="Mu_AP3"/>
</dbReference>
<evidence type="ECO:0000256" key="8">
    <source>
        <dbReference type="SAM" id="MobiDB-lite"/>
    </source>
</evidence>
<dbReference type="GeneID" id="5896073"/>
<feature type="compositionally biased region" description="Low complexity" evidence="8">
    <location>
        <begin position="883"/>
        <end position="894"/>
    </location>
</feature>
<dbReference type="InParanoid" id="A9VDJ9"/>
<dbReference type="KEGG" id="mbr:MONBRDRAFT_30296"/>
<dbReference type="InterPro" id="IPR010474">
    <property type="entry name" value="AP3D_dom_metazoa"/>
</dbReference>
<feature type="compositionally biased region" description="Basic residues" evidence="8">
    <location>
        <begin position="899"/>
        <end position="918"/>
    </location>
</feature>
<dbReference type="Pfam" id="PF01602">
    <property type="entry name" value="Adaptin_N"/>
    <property type="match status" value="1"/>
</dbReference>
<dbReference type="SUPFAM" id="SSF48371">
    <property type="entry name" value="ARM repeat"/>
    <property type="match status" value="1"/>
</dbReference>
<feature type="region of interest" description="Disordered" evidence="8">
    <location>
        <begin position="883"/>
        <end position="931"/>
    </location>
</feature>
<feature type="compositionally biased region" description="Basic residues" evidence="8">
    <location>
        <begin position="820"/>
        <end position="839"/>
    </location>
</feature>
<dbReference type="InterPro" id="IPR017105">
    <property type="entry name" value="AP3_complex_dsu"/>
</dbReference>
<feature type="region of interest" description="Disordered" evidence="8">
    <location>
        <begin position="711"/>
        <end position="864"/>
    </location>
</feature>
<keyword evidence="11" id="KW-1185">Reference proteome</keyword>
<evidence type="ECO:0000313" key="11">
    <source>
        <dbReference type="Proteomes" id="UP000001357"/>
    </source>
</evidence>
<dbReference type="Gene3D" id="1.25.10.10">
    <property type="entry name" value="Leucine-rich Repeat Variant"/>
    <property type="match status" value="1"/>
</dbReference>
<dbReference type="EMBL" id="CH991588">
    <property type="protein sequence ID" value="EDQ84380.1"/>
    <property type="molecule type" value="Genomic_DNA"/>
</dbReference>
<dbReference type="PANTHER" id="PTHR22781">
    <property type="entry name" value="DELTA ADAPTIN-RELATED"/>
    <property type="match status" value="1"/>
</dbReference>